<dbReference type="EMBL" id="OW240917">
    <property type="protein sequence ID" value="CAH2301125.1"/>
    <property type="molecule type" value="Genomic_DNA"/>
</dbReference>
<organism evidence="1 2">
    <name type="scientific">Pelobates cultripes</name>
    <name type="common">Western spadefoot toad</name>
    <dbReference type="NCBI Taxonomy" id="61616"/>
    <lineage>
        <taxon>Eukaryota</taxon>
        <taxon>Metazoa</taxon>
        <taxon>Chordata</taxon>
        <taxon>Craniata</taxon>
        <taxon>Vertebrata</taxon>
        <taxon>Euteleostomi</taxon>
        <taxon>Amphibia</taxon>
        <taxon>Batrachia</taxon>
        <taxon>Anura</taxon>
        <taxon>Pelobatoidea</taxon>
        <taxon>Pelobatidae</taxon>
        <taxon>Pelobates</taxon>
    </lineage>
</organism>
<name>A0AAD1SLM0_PELCU</name>
<reference evidence="1" key="1">
    <citation type="submission" date="2022-03" db="EMBL/GenBank/DDBJ databases">
        <authorList>
            <person name="Alioto T."/>
            <person name="Alioto T."/>
            <person name="Gomez Garrido J."/>
        </authorList>
    </citation>
    <scope>NUCLEOTIDE SEQUENCE</scope>
</reference>
<evidence type="ECO:0000313" key="1">
    <source>
        <dbReference type="EMBL" id="CAH2301125.1"/>
    </source>
</evidence>
<evidence type="ECO:0000313" key="2">
    <source>
        <dbReference type="Proteomes" id="UP001295444"/>
    </source>
</evidence>
<protein>
    <submittedName>
        <fullName evidence="1">Uncharacterized protein</fullName>
    </submittedName>
</protein>
<keyword evidence="2" id="KW-1185">Reference proteome</keyword>
<dbReference type="Proteomes" id="UP001295444">
    <property type="component" value="Chromosome 06"/>
</dbReference>
<proteinExistence type="predicted"/>
<dbReference type="AlphaFoldDB" id="A0AAD1SLM0"/>
<gene>
    <name evidence="1" type="ORF">PECUL_23A031590</name>
</gene>
<accession>A0AAD1SLM0</accession>
<sequence>MSMAGSTQGSPAGDALTQISADLAVISMSMLTQRDKVKMVAELWSIIREEITAVRNDLAALEQWVDDLEVDRLQSIQHRQATDFAATRQDNIILDLRRQVEDLNNRGSWNNLRMEGNRHMSSLQACSPNCSEKRPCLTSVSRVHTGPCGPPEEMAYPETSDAAYFHSS</sequence>